<accession>A0A3B0PIE7</accession>
<dbReference type="AlphaFoldDB" id="A0A3B0PIE7"/>
<name>A0A3B0PIE7_MYCSY</name>
<feature type="non-terminal residue" evidence="1">
    <location>
        <position position="32"/>
    </location>
</feature>
<dbReference type="Proteomes" id="UP000259328">
    <property type="component" value="Chromosome"/>
</dbReference>
<organism evidence="1 2">
    <name type="scientific">Mycoplasmopsis synoviae</name>
    <name type="common">Mycoplasma synoviae</name>
    <dbReference type="NCBI Taxonomy" id="2109"/>
    <lineage>
        <taxon>Bacteria</taxon>
        <taxon>Bacillati</taxon>
        <taxon>Mycoplasmatota</taxon>
        <taxon>Mycoplasmoidales</taxon>
        <taxon>Metamycoplasmataceae</taxon>
        <taxon>Mycoplasmopsis</taxon>
    </lineage>
</organism>
<gene>
    <name evidence="1" type="ORF">NCTC10124_00990</name>
</gene>
<evidence type="ECO:0000313" key="1">
    <source>
        <dbReference type="EMBL" id="SYV93254.1"/>
    </source>
</evidence>
<protein>
    <submittedName>
        <fullName evidence="1">Uncharacterized protein</fullName>
    </submittedName>
</protein>
<evidence type="ECO:0000313" key="2">
    <source>
        <dbReference type="Proteomes" id="UP000259328"/>
    </source>
</evidence>
<dbReference type="EMBL" id="LS991953">
    <property type="protein sequence ID" value="SYV93254.1"/>
    <property type="molecule type" value="Genomic_DNA"/>
</dbReference>
<proteinExistence type="predicted"/>
<sequence>MNFNTRVFKKLTLYNRTNVFETDAKTLHEQQW</sequence>
<reference evidence="2" key="1">
    <citation type="submission" date="2018-06" db="EMBL/GenBank/DDBJ databases">
        <authorList>
            <consortium name="Pathogen Informatics"/>
        </authorList>
    </citation>
    <scope>NUCLEOTIDE SEQUENCE [LARGE SCALE GENOMIC DNA]</scope>
    <source>
        <strain evidence="2">NCTC10124</strain>
    </source>
</reference>